<comment type="subcellular location">
    <subcellularLocation>
        <location evidence="1">Cell membrane</location>
        <topology evidence="1">Multi-pass membrane protein</topology>
    </subcellularLocation>
</comment>
<evidence type="ECO:0000259" key="8">
    <source>
        <dbReference type="Pfam" id="PF02687"/>
    </source>
</evidence>
<dbReference type="PANTHER" id="PTHR30572">
    <property type="entry name" value="MEMBRANE COMPONENT OF TRANSPORTER-RELATED"/>
    <property type="match status" value="1"/>
</dbReference>
<evidence type="ECO:0000313" key="9">
    <source>
        <dbReference type="EMBL" id="KFI61104.1"/>
    </source>
</evidence>
<evidence type="ECO:0000313" key="10">
    <source>
        <dbReference type="Proteomes" id="UP000029046"/>
    </source>
</evidence>
<comment type="caution">
    <text evidence="9">The sequence shown here is derived from an EMBL/GenBank/DDBJ whole genome shotgun (WGS) entry which is preliminary data.</text>
</comment>
<evidence type="ECO:0000256" key="4">
    <source>
        <dbReference type="ARBA" id="ARBA00022989"/>
    </source>
</evidence>
<evidence type="ECO:0000256" key="3">
    <source>
        <dbReference type="ARBA" id="ARBA00022692"/>
    </source>
</evidence>
<keyword evidence="5 7" id="KW-0472">Membrane</keyword>
<dbReference type="OrthoDB" id="4799354at2"/>
<dbReference type="InterPro" id="IPR003838">
    <property type="entry name" value="ABC3_permease_C"/>
</dbReference>
<dbReference type="AlphaFoldDB" id="A0A087AQQ4"/>
<feature type="transmembrane region" description="Helical" evidence="7">
    <location>
        <begin position="348"/>
        <end position="370"/>
    </location>
</feature>
<dbReference type="eggNOG" id="COG0577">
    <property type="taxonomic scope" value="Bacteria"/>
</dbReference>
<keyword evidence="4 7" id="KW-1133">Transmembrane helix</keyword>
<protein>
    <submittedName>
        <fullName evidence="9">ABC superfamily ATP binding cassette transporter, membrane protein</fullName>
    </submittedName>
</protein>
<keyword evidence="3 7" id="KW-0812">Transmembrane</keyword>
<reference evidence="9 10" key="1">
    <citation type="submission" date="2014-03" db="EMBL/GenBank/DDBJ databases">
        <title>Genomics of Bifidobacteria.</title>
        <authorList>
            <person name="Ventura M."/>
            <person name="Milani C."/>
            <person name="Lugli G.A."/>
        </authorList>
    </citation>
    <scope>NUCLEOTIDE SEQUENCE [LARGE SCALE GENOMIC DNA]</scope>
    <source>
        <strain evidence="9 10">LMG 11586</strain>
    </source>
</reference>
<dbReference type="GO" id="GO:0022857">
    <property type="term" value="F:transmembrane transporter activity"/>
    <property type="evidence" value="ECO:0007669"/>
    <property type="project" value="TreeGrafter"/>
</dbReference>
<dbReference type="Pfam" id="PF02687">
    <property type="entry name" value="FtsX"/>
    <property type="match status" value="1"/>
</dbReference>
<dbReference type="InterPro" id="IPR050250">
    <property type="entry name" value="Macrolide_Exporter_MacB"/>
</dbReference>
<keyword evidence="2" id="KW-1003">Cell membrane</keyword>
<keyword evidence="10" id="KW-1185">Reference proteome</keyword>
<evidence type="ECO:0000256" key="2">
    <source>
        <dbReference type="ARBA" id="ARBA00022475"/>
    </source>
</evidence>
<feature type="domain" description="ABC3 transporter permease C-terminal" evidence="8">
    <location>
        <begin position="353"/>
        <end position="507"/>
    </location>
</feature>
<evidence type="ECO:0000256" key="1">
    <source>
        <dbReference type="ARBA" id="ARBA00004651"/>
    </source>
</evidence>
<dbReference type="GO" id="GO:0005886">
    <property type="term" value="C:plasma membrane"/>
    <property type="evidence" value="ECO:0007669"/>
    <property type="project" value="UniProtKB-SubCell"/>
</dbReference>
<evidence type="ECO:0000256" key="5">
    <source>
        <dbReference type="ARBA" id="ARBA00023136"/>
    </source>
</evidence>
<evidence type="ECO:0000256" key="6">
    <source>
        <dbReference type="SAM" id="MobiDB-lite"/>
    </source>
</evidence>
<dbReference type="PANTHER" id="PTHR30572:SF9">
    <property type="entry name" value="ABC TRANSPORTER PERMEASE PROTEIN"/>
    <property type="match status" value="1"/>
</dbReference>
<dbReference type="EMBL" id="JGYX01000002">
    <property type="protein sequence ID" value="KFI61104.1"/>
    <property type="molecule type" value="Genomic_DNA"/>
</dbReference>
<accession>A0A087AQQ4</accession>
<feature type="transmembrane region" description="Helical" evidence="7">
    <location>
        <begin position="397"/>
        <end position="423"/>
    </location>
</feature>
<organism evidence="9 10">
    <name type="scientific">Bifidobacterium pullorum subsp. gallinarum</name>
    <dbReference type="NCBI Taxonomy" id="78344"/>
    <lineage>
        <taxon>Bacteria</taxon>
        <taxon>Bacillati</taxon>
        <taxon>Actinomycetota</taxon>
        <taxon>Actinomycetes</taxon>
        <taxon>Bifidobacteriales</taxon>
        <taxon>Bifidobacteriaceae</taxon>
        <taxon>Bifidobacterium</taxon>
    </lineage>
</organism>
<evidence type="ECO:0000256" key="7">
    <source>
        <dbReference type="SAM" id="Phobius"/>
    </source>
</evidence>
<name>A0A087AQQ4_9BIFI</name>
<dbReference type="RefSeq" id="WP_033506135.1">
    <property type="nucleotide sequence ID" value="NZ_JGYX01000002.1"/>
</dbReference>
<gene>
    <name evidence="9" type="ORF">BIGA_0532</name>
</gene>
<sequence length="517" mass="54298">MRSITLALRYIWRKRGRTISLLLILLVVATTTLTGLAVRDAAADAQQAIRQALGGVFTIEQDESNPENWTNRQIEGMGYQQVFAGKPITAELCGRVMAQVQGIRGCDATTEQVLVPETTDGRTLELIDDGSGTDPASEQAFSTDDFGDTVTVIGGTDSRFDANFAKGYLVLAHGEPVIDPAARTRTDRDGSDDDADGGTGVGTDDGVVGDVLIGSQLAERNGLRIGDTIVLRRATVHAQMSGTSVEQTRTPVRIVGLFDQTAKSSALTSNWSMTNAMFTTMDVVDHSREGTAEEGFDKVSFYVTDPERTADIAARVQALDELSGGQYVVSQDTADADAVSEPLRNLDALVLALVVLALAAGMVILCLVLASRVKERMHESGVLLSLGFGRWAILSQYLVEAALVAVVAFALSVPIGAMIGQFVGDGLLGMSRAGTGGGSAGTGGGLTSKDGMTVANSDMMSPSFTPNADMGSIHVVIDGWTIAGLYGLGLALVAVSVGLSGMVLMRRRPKDILAAMS</sequence>
<feature type="transmembrane region" description="Helical" evidence="7">
    <location>
        <begin position="480"/>
        <end position="504"/>
    </location>
</feature>
<proteinExistence type="predicted"/>
<dbReference type="Proteomes" id="UP000029046">
    <property type="component" value="Unassembled WGS sequence"/>
</dbReference>
<feature type="region of interest" description="Disordered" evidence="6">
    <location>
        <begin position="180"/>
        <end position="204"/>
    </location>
</feature>